<protein>
    <submittedName>
        <fullName evidence="6">Aste57867_23622 protein</fullName>
    </submittedName>
</protein>
<accession>A0A485LP09</accession>
<gene>
    <name evidence="6" type="primary">Aste57867_23622</name>
    <name evidence="5" type="ORF">As57867_023550</name>
    <name evidence="6" type="ORF">ASTE57867_23622</name>
</gene>
<evidence type="ECO:0000313" key="6">
    <source>
        <dbReference type="EMBL" id="VFU00267.1"/>
    </source>
</evidence>
<reference evidence="5" key="2">
    <citation type="submission" date="2019-06" db="EMBL/GenBank/DDBJ databases">
        <title>Genomics analysis of Aphanomyces spp. identifies a new class of oomycete effector associated with host adaptation.</title>
        <authorList>
            <person name="Gaulin E."/>
        </authorList>
    </citation>
    <scope>NUCLEOTIDE SEQUENCE</scope>
    <source>
        <strain evidence="5">CBS 578.67</strain>
    </source>
</reference>
<keyword evidence="3" id="KW-0732">Signal</keyword>
<evidence type="ECO:0000313" key="7">
    <source>
        <dbReference type="Proteomes" id="UP000332933"/>
    </source>
</evidence>
<dbReference type="GO" id="GO:0008270">
    <property type="term" value="F:zinc ion binding"/>
    <property type="evidence" value="ECO:0007669"/>
    <property type="project" value="UniProtKB-UniRule"/>
</dbReference>
<dbReference type="EMBL" id="CAADRA010007316">
    <property type="protein sequence ID" value="VFU00267.1"/>
    <property type="molecule type" value="Genomic_DNA"/>
</dbReference>
<reference evidence="6 7" key="1">
    <citation type="submission" date="2019-03" db="EMBL/GenBank/DDBJ databases">
        <authorList>
            <person name="Gaulin E."/>
            <person name="Dumas B."/>
        </authorList>
    </citation>
    <scope>NUCLEOTIDE SEQUENCE [LARGE SCALE GENOMIC DNA]</scope>
    <source>
        <strain evidence="6">CBS 568.67</strain>
    </source>
</reference>
<dbReference type="Pfam" id="PF01400">
    <property type="entry name" value="Astacin"/>
    <property type="match status" value="1"/>
</dbReference>
<evidence type="ECO:0000256" key="3">
    <source>
        <dbReference type="SAM" id="SignalP"/>
    </source>
</evidence>
<dbReference type="OrthoDB" id="291007at2759"/>
<dbReference type="Gene3D" id="3.40.390.10">
    <property type="entry name" value="Collagenase (Catalytic Domain)"/>
    <property type="match status" value="1"/>
</dbReference>
<evidence type="ECO:0000313" key="5">
    <source>
        <dbReference type="EMBL" id="KAF0684387.1"/>
    </source>
</evidence>
<dbReference type="InterPro" id="IPR006026">
    <property type="entry name" value="Peptidase_Metallo"/>
</dbReference>
<feature type="signal peptide" evidence="3">
    <location>
        <begin position="1"/>
        <end position="19"/>
    </location>
</feature>
<feature type="binding site" evidence="1">
    <location>
        <position position="228"/>
    </location>
    <ligand>
        <name>Zn(2+)</name>
        <dbReference type="ChEBI" id="CHEBI:29105"/>
        <note>catalytic</note>
    </ligand>
</feature>
<dbReference type="Proteomes" id="UP000332933">
    <property type="component" value="Unassembled WGS sequence"/>
</dbReference>
<comment type="caution">
    <text evidence="1">Lacks conserved residue(s) required for the propagation of feature annotation.</text>
</comment>
<keyword evidence="1" id="KW-0482">Metalloprotease</keyword>
<sequence length="363" mass="40114">MRRHVFALAAASALCLAMAQNHSIPIANSTAQQARAILVGCVTPDMGRGVQHIHHGHTEYLFGSYYRAGSIYRVCRDGALVCYEDNGMADGVDDPTDCRNAAVKRRLGLSIDPTVIPLWPESTLCYKLDETYSDDVVTVIHAGLDHIRSSGVVRILSVDECNEQDDKEALCGGCEDYMYVENKGKTCSATVGYQAKGPQNLHVAEAKCFKKGFGTFVHEVFHALGVYHEQVHPHAKSIVLADEIPAGAEKNYLPKAESVYMEFDAASIMHYSVAVCLPKPEFQDTTFCTLATQNDDDCVTPTREHCDDDASKVLGNRKAMTDLDRETMEIMYAPEHRIFDLQKEQHGGDDDETSTNNQTKVDN</sequence>
<dbReference type="InterPro" id="IPR024079">
    <property type="entry name" value="MetalloPept_cat_dom_sf"/>
</dbReference>
<keyword evidence="1" id="KW-0378">Hydrolase</keyword>
<keyword evidence="1" id="KW-0645">Protease</keyword>
<feature type="binding site" evidence="1">
    <location>
        <position position="218"/>
    </location>
    <ligand>
        <name>Zn(2+)</name>
        <dbReference type="ChEBI" id="CHEBI:29105"/>
        <note>catalytic</note>
    </ligand>
</feature>
<dbReference type="GO" id="GO:0006508">
    <property type="term" value="P:proteolysis"/>
    <property type="evidence" value="ECO:0007669"/>
    <property type="project" value="UniProtKB-KW"/>
</dbReference>
<feature type="chain" id="PRO_5033827684" evidence="3">
    <location>
        <begin position="20"/>
        <end position="363"/>
    </location>
</feature>
<dbReference type="PANTHER" id="PTHR10127">
    <property type="entry name" value="DISCOIDIN, CUB, EGF, LAMININ , AND ZINC METALLOPROTEASE DOMAIN CONTAINING"/>
    <property type="match status" value="1"/>
</dbReference>
<evidence type="ECO:0000256" key="1">
    <source>
        <dbReference type="PROSITE-ProRule" id="PRU01211"/>
    </source>
</evidence>
<feature type="domain" description="Peptidase M12A" evidence="4">
    <location>
        <begin position="101"/>
        <end position="335"/>
    </location>
</feature>
<dbReference type="SMART" id="SM00235">
    <property type="entry name" value="ZnMc"/>
    <property type="match status" value="1"/>
</dbReference>
<feature type="compositionally biased region" description="Polar residues" evidence="2">
    <location>
        <begin position="354"/>
        <end position="363"/>
    </location>
</feature>
<evidence type="ECO:0000259" key="4">
    <source>
        <dbReference type="PROSITE" id="PS51864"/>
    </source>
</evidence>
<dbReference type="PANTHER" id="PTHR10127:SF850">
    <property type="entry name" value="METALLOENDOPEPTIDASE"/>
    <property type="match status" value="1"/>
</dbReference>
<keyword evidence="1" id="KW-0479">Metal-binding</keyword>
<evidence type="ECO:0000256" key="2">
    <source>
        <dbReference type="SAM" id="MobiDB-lite"/>
    </source>
</evidence>
<organism evidence="6 7">
    <name type="scientific">Aphanomyces stellatus</name>
    <dbReference type="NCBI Taxonomy" id="120398"/>
    <lineage>
        <taxon>Eukaryota</taxon>
        <taxon>Sar</taxon>
        <taxon>Stramenopiles</taxon>
        <taxon>Oomycota</taxon>
        <taxon>Saprolegniomycetes</taxon>
        <taxon>Saprolegniales</taxon>
        <taxon>Verrucalvaceae</taxon>
        <taxon>Aphanomyces</taxon>
    </lineage>
</organism>
<keyword evidence="7" id="KW-1185">Reference proteome</keyword>
<dbReference type="PROSITE" id="PS51864">
    <property type="entry name" value="ASTACIN"/>
    <property type="match status" value="1"/>
</dbReference>
<comment type="cofactor">
    <cofactor evidence="1">
        <name>Zn(2+)</name>
        <dbReference type="ChEBI" id="CHEBI:29105"/>
    </cofactor>
    <text evidence="1">Binds 1 zinc ion per subunit.</text>
</comment>
<proteinExistence type="predicted"/>
<dbReference type="AlphaFoldDB" id="A0A485LP09"/>
<dbReference type="InterPro" id="IPR001506">
    <property type="entry name" value="Peptidase_M12A"/>
</dbReference>
<feature type="active site" evidence="1">
    <location>
        <position position="219"/>
    </location>
</feature>
<dbReference type="EMBL" id="VJMH01007290">
    <property type="protein sequence ID" value="KAF0684387.1"/>
    <property type="molecule type" value="Genomic_DNA"/>
</dbReference>
<dbReference type="GO" id="GO:0004222">
    <property type="term" value="F:metalloendopeptidase activity"/>
    <property type="evidence" value="ECO:0007669"/>
    <property type="project" value="UniProtKB-UniRule"/>
</dbReference>
<dbReference type="SUPFAM" id="SSF55486">
    <property type="entry name" value="Metalloproteases ('zincins'), catalytic domain"/>
    <property type="match status" value="1"/>
</dbReference>
<feature type="region of interest" description="Disordered" evidence="2">
    <location>
        <begin position="344"/>
        <end position="363"/>
    </location>
</feature>
<feature type="binding site" evidence="1">
    <location>
        <position position="222"/>
    </location>
    <ligand>
        <name>Zn(2+)</name>
        <dbReference type="ChEBI" id="CHEBI:29105"/>
        <note>catalytic</note>
    </ligand>
</feature>
<name>A0A485LP09_9STRA</name>
<keyword evidence="1" id="KW-0862">Zinc</keyword>